<dbReference type="Gene3D" id="1.20.1530.20">
    <property type="match status" value="1"/>
</dbReference>
<feature type="domain" description="Cation/H+ exchanger transmembrane" evidence="8">
    <location>
        <begin position="12"/>
        <end position="350"/>
    </location>
</feature>
<feature type="transmembrane region" description="Helical" evidence="7">
    <location>
        <begin position="252"/>
        <end position="270"/>
    </location>
</feature>
<evidence type="ECO:0000256" key="6">
    <source>
        <dbReference type="ARBA" id="ARBA00023136"/>
    </source>
</evidence>
<dbReference type="RefSeq" id="WP_128692427.1">
    <property type="nucleotide sequence ID" value="NZ_LHQS01000001.1"/>
</dbReference>
<protein>
    <submittedName>
        <fullName evidence="9">Sodium:proton exchanger</fullName>
    </submittedName>
</protein>
<feature type="transmembrane region" description="Helical" evidence="7">
    <location>
        <begin position="111"/>
        <end position="130"/>
    </location>
</feature>
<comment type="caution">
    <text evidence="9">The sequence shown here is derived from an EMBL/GenBank/DDBJ whole genome shotgun (WGS) entry which is preliminary data.</text>
</comment>
<feature type="transmembrane region" description="Helical" evidence="7">
    <location>
        <begin position="46"/>
        <end position="67"/>
    </location>
</feature>
<keyword evidence="10" id="KW-1185">Reference proteome</keyword>
<feature type="transmembrane region" description="Helical" evidence="7">
    <location>
        <begin position="338"/>
        <end position="359"/>
    </location>
</feature>
<accession>A0A498H3K0</accession>
<dbReference type="Proteomes" id="UP000290932">
    <property type="component" value="Unassembled WGS sequence"/>
</dbReference>
<evidence type="ECO:0000256" key="5">
    <source>
        <dbReference type="ARBA" id="ARBA00022989"/>
    </source>
</evidence>
<name>A0A498H3K0_9EURY</name>
<evidence type="ECO:0000256" key="1">
    <source>
        <dbReference type="ARBA" id="ARBA00004141"/>
    </source>
</evidence>
<feature type="transmembrane region" description="Helical" evidence="7">
    <location>
        <begin position="169"/>
        <end position="189"/>
    </location>
</feature>
<proteinExistence type="inferred from homology"/>
<evidence type="ECO:0000313" key="10">
    <source>
        <dbReference type="Proteomes" id="UP000290932"/>
    </source>
</evidence>
<organism evidence="9 10">
    <name type="scientific">Methanoculleus taiwanensis</name>
    <dbReference type="NCBI Taxonomy" id="1550565"/>
    <lineage>
        <taxon>Archaea</taxon>
        <taxon>Methanobacteriati</taxon>
        <taxon>Methanobacteriota</taxon>
        <taxon>Stenosarchaea group</taxon>
        <taxon>Methanomicrobia</taxon>
        <taxon>Methanomicrobiales</taxon>
        <taxon>Methanomicrobiaceae</taxon>
        <taxon>Methanoculleus</taxon>
    </lineage>
</organism>
<evidence type="ECO:0000313" key="9">
    <source>
        <dbReference type="EMBL" id="RXE56708.1"/>
    </source>
</evidence>
<keyword evidence="6 7" id="KW-0472">Membrane</keyword>
<evidence type="ECO:0000256" key="3">
    <source>
        <dbReference type="ARBA" id="ARBA00022448"/>
    </source>
</evidence>
<keyword evidence="3" id="KW-0813">Transport</keyword>
<dbReference type="Pfam" id="PF00999">
    <property type="entry name" value="Na_H_Exchanger"/>
    <property type="match status" value="1"/>
</dbReference>
<dbReference type="GO" id="GO:0015297">
    <property type="term" value="F:antiporter activity"/>
    <property type="evidence" value="ECO:0007669"/>
    <property type="project" value="InterPro"/>
</dbReference>
<dbReference type="GO" id="GO:1902600">
    <property type="term" value="P:proton transmembrane transport"/>
    <property type="evidence" value="ECO:0007669"/>
    <property type="project" value="InterPro"/>
</dbReference>
<keyword evidence="5 7" id="KW-1133">Transmembrane helix</keyword>
<feature type="transmembrane region" description="Helical" evidence="7">
    <location>
        <begin position="309"/>
        <end position="332"/>
    </location>
</feature>
<dbReference type="EMBL" id="LHQS01000001">
    <property type="protein sequence ID" value="RXE56708.1"/>
    <property type="molecule type" value="Genomic_DNA"/>
</dbReference>
<feature type="transmembrane region" description="Helical" evidence="7">
    <location>
        <begin position="142"/>
        <end position="163"/>
    </location>
</feature>
<dbReference type="AlphaFoldDB" id="A0A498H3K0"/>
<gene>
    <name evidence="9" type="ORF">ABH15_00560</name>
</gene>
<evidence type="ECO:0000256" key="2">
    <source>
        <dbReference type="ARBA" id="ARBA00005551"/>
    </source>
</evidence>
<feature type="transmembrane region" description="Helical" evidence="7">
    <location>
        <begin position="79"/>
        <end position="105"/>
    </location>
</feature>
<dbReference type="PANTHER" id="PTHR42751">
    <property type="entry name" value="SODIUM/HYDROGEN EXCHANGER FAMILY/TRKA DOMAIN PROTEIN"/>
    <property type="match status" value="1"/>
</dbReference>
<dbReference type="PANTHER" id="PTHR42751:SF6">
    <property type="entry name" value="CONSERVED INTEGRAL MEMBRANE TRANSPORT PROTEIN-RELATED"/>
    <property type="match status" value="1"/>
</dbReference>
<feature type="transmembrane region" description="Helical" evidence="7">
    <location>
        <begin position="227"/>
        <end position="245"/>
    </location>
</feature>
<evidence type="ECO:0000256" key="7">
    <source>
        <dbReference type="SAM" id="Phobius"/>
    </source>
</evidence>
<evidence type="ECO:0000256" key="4">
    <source>
        <dbReference type="ARBA" id="ARBA00022692"/>
    </source>
</evidence>
<reference evidence="9 10" key="1">
    <citation type="journal article" date="2015" name="Int. J. Syst. Evol. Microbiol.">
        <title>Methanoculleus taiwanensis sp. nov., a methanogen isolated from deep marine sediment at the deformation front area near Taiwan.</title>
        <authorList>
            <person name="Weng C.Y."/>
            <person name="Chen S.C."/>
            <person name="Lai M.C."/>
            <person name="Wu S.Y."/>
            <person name="Lin S."/>
            <person name="Yang T.F."/>
            <person name="Chen P.C."/>
        </authorList>
    </citation>
    <scope>NUCLEOTIDE SEQUENCE [LARGE SCALE GENOMIC DNA]</scope>
    <source>
        <strain evidence="9 10">CYW4</strain>
    </source>
</reference>
<dbReference type="InterPro" id="IPR006153">
    <property type="entry name" value="Cation/H_exchanger_TM"/>
</dbReference>
<sequence length="380" mass="40000">MEGIAIGLGLCLILALVSRSLSLPPIPFYILGGLAIGRSGLCLVEPTAISDYFTGLGLIFLLFYVGLELKPGELLQQRASILQIGFVDLQINLVVGFIAALALGFSLVESLVVAAAFYVSSSAIAFAHLIENRRVILRETETIVWLMLVEDMVLILIILLLHAGETSPIAILTGTVFLAGLFAAISQWGKDLIGGLLDRDDELPVLLTFSAVICSAFFASTVGIPEAIVVIALGAALAATSPTLLERHAKPFRDVFLALFFVFFGISVDFASSPGIVPIAALSILAIASKLISGVIIGRMTHGSSTAGIVIGSVSIARGEFSIILAALYGSAMVSSTIAALVITTSVAGSFAAQYSHLLKKHWTRFHSRHALTGIPSLLP</sequence>
<comment type="subcellular location">
    <subcellularLocation>
        <location evidence="1">Membrane</location>
        <topology evidence="1">Multi-pass membrane protein</topology>
    </subcellularLocation>
</comment>
<feature type="transmembrane region" description="Helical" evidence="7">
    <location>
        <begin position="201"/>
        <end position="221"/>
    </location>
</feature>
<comment type="similarity">
    <text evidence="2">Belongs to the monovalent cation:proton antiporter 2 (CPA2) transporter (TC 2.A.37) family.</text>
</comment>
<evidence type="ECO:0000259" key="8">
    <source>
        <dbReference type="Pfam" id="PF00999"/>
    </source>
</evidence>
<dbReference type="InterPro" id="IPR038770">
    <property type="entry name" value="Na+/solute_symporter_sf"/>
</dbReference>
<dbReference type="OrthoDB" id="43518at2157"/>
<keyword evidence="4 7" id="KW-0812">Transmembrane</keyword>
<feature type="transmembrane region" description="Helical" evidence="7">
    <location>
        <begin position="276"/>
        <end position="297"/>
    </location>
</feature>
<dbReference type="GO" id="GO:0016020">
    <property type="term" value="C:membrane"/>
    <property type="evidence" value="ECO:0007669"/>
    <property type="project" value="UniProtKB-SubCell"/>
</dbReference>